<dbReference type="PROSITE" id="PS51782">
    <property type="entry name" value="LYSM"/>
    <property type="match status" value="2"/>
</dbReference>
<dbReference type="PANTHER" id="PTHR33734">
    <property type="entry name" value="LYSM DOMAIN-CONTAINING GPI-ANCHORED PROTEIN 2"/>
    <property type="match status" value="1"/>
</dbReference>
<organism evidence="3 4">
    <name type="scientific">Flammeovirga pectinis</name>
    <dbReference type="NCBI Taxonomy" id="2494373"/>
    <lineage>
        <taxon>Bacteria</taxon>
        <taxon>Pseudomonadati</taxon>
        <taxon>Bacteroidota</taxon>
        <taxon>Cytophagia</taxon>
        <taxon>Cytophagales</taxon>
        <taxon>Flammeovirgaceae</taxon>
        <taxon>Flammeovirga</taxon>
    </lineage>
</organism>
<evidence type="ECO:0000256" key="1">
    <source>
        <dbReference type="SAM" id="SignalP"/>
    </source>
</evidence>
<feature type="chain" id="PRO_5019324954" evidence="1">
    <location>
        <begin position="21"/>
        <end position="271"/>
    </location>
</feature>
<evidence type="ECO:0000313" key="3">
    <source>
        <dbReference type="EMBL" id="AZQ62942.1"/>
    </source>
</evidence>
<dbReference type="InterPro" id="IPR018392">
    <property type="entry name" value="LysM"/>
</dbReference>
<protein>
    <submittedName>
        <fullName evidence="3">LysM peptidoglycan-binding domain-containing protein</fullName>
    </submittedName>
</protein>
<dbReference type="KEGG" id="fll:EI427_12040"/>
<dbReference type="AlphaFoldDB" id="A0A3S9P4C9"/>
<feature type="domain" description="LysM" evidence="2">
    <location>
        <begin position="103"/>
        <end position="147"/>
    </location>
</feature>
<evidence type="ECO:0000259" key="2">
    <source>
        <dbReference type="PROSITE" id="PS51782"/>
    </source>
</evidence>
<proteinExistence type="predicted"/>
<dbReference type="SUPFAM" id="SSF54106">
    <property type="entry name" value="LysM domain"/>
    <property type="match status" value="2"/>
</dbReference>
<dbReference type="Gene3D" id="2.40.40.10">
    <property type="entry name" value="RlpA-like domain"/>
    <property type="match status" value="1"/>
</dbReference>
<dbReference type="PANTHER" id="PTHR33734:SF22">
    <property type="entry name" value="MEMBRANE-BOUND LYTIC MUREIN TRANSGLYCOSYLASE D"/>
    <property type="match status" value="1"/>
</dbReference>
<keyword evidence="4" id="KW-1185">Reference proteome</keyword>
<dbReference type="Gene3D" id="3.10.350.10">
    <property type="entry name" value="LysM domain"/>
    <property type="match status" value="2"/>
</dbReference>
<dbReference type="Pfam" id="PF01476">
    <property type="entry name" value="LysM"/>
    <property type="match status" value="2"/>
</dbReference>
<accession>A0A3S9P4C9</accession>
<dbReference type="SMART" id="SM00257">
    <property type="entry name" value="LysM"/>
    <property type="match status" value="2"/>
</dbReference>
<dbReference type="InterPro" id="IPR036908">
    <property type="entry name" value="RlpA-like_sf"/>
</dbReference>
<sequence>MRVLLFFLYFFILPIVATHAQTTVSHEVQDQETLFSISRKYNVSVTEIVDANNIQNNVIKIGQVLTIPQKGEVEEDPYNVPATEVIPAIKITPAQNLVIKEAIYYSAQDGETLRQVAYIYQVPVDSLAVWNGFLPDQMLVENQQIVVSITGEVNKVDETANKVQSKSYADLTVQEAEDYDIPMQKVERGNGIIVDLPNNTSKLMALHRKETVGSYIKVINPNNDKEAIVRVVAALPDQSIADGVIIKISEQVAKKIGVVNEEFRVRVEYNQ</sequence>
<reference evidence="3 4" key="1">
    <citation type="submission" date="2018-12" db="EMBL/GenBank/DDBJ databases">
        <title>Flammeovirga pectinis sp. nov., isolated from the gut of the Korean scallop, Patinopecten yessoensis.</title>
        <authorList>
            <person name="Bae J.-W."/>
            <person name="Jeong Y.-S."/>
            <person name="Kang W."/>
        </authorList>
    </citation>
    <scope>NUCLEOTIDE SEQUENCE [LARGE SCALE GENOMIC DNA]</scope>
    <source>
        <strain evidence="3 4">L12M1</strain>
    </source>
</reference>
<feature type="domain" description="LysM" evidence="2">
    <location>
        <begin position="24"/>
        <end position="67"/>
    </location>
</feature>
<feature type="signal peptide" evidence="1">
    <location>
        <begin position="1"/>
        <end position="20"/>
    </location>
</feature>
<dbReference type="EMBL" id="CP034562">
    <property type="protein sequence ID" value="AZQ62942.1"/>
    <property type="molecule type" value="Genomic_DNA"/>
</dbReference>
<keyword evidence="1" id="KW-0732">Signal</keyword>
<dbReference type="OrthoDB" id="2149800at2"/>
<dbReference type="RefSeq" id="WP_126614946.1">
    <property type="nucleotide sequence ID" value="NZ_CP034562.1"/>
</dbReference>
<name>A0A3S9P4C9_9BACT</name>
<dbReference type="CDD" id="cd00118">
    <property type="entry name" value="LysM"/>
    <property type="match status" value="2"/>
</dbReference>
<gene>
    <name evidence="3" type="ORF">EI427_12040</name>
</gene>
<evidence type="ECO:0000313" key="4">
    <source>
        <dbReference type="Proteomes" id="UP000267268"/>
    </source>
</evidence>
<dbReference type="InterPro" id="IPR036779">
    <property type="entry name" value="LysM_dom_sf"/>
</dbReference>
<dbReference type="Proteomes" id="UP000267268">
    <property type="component" value="Chromosome 1"/>
</dbReference>